<evidence type="ECO:0000259" key="5">
    <source>
        <dbReference type="PROSITE" id="PS50075"/>
    </source>
</evidence>
<dbReference type="Gene3D" id="3.30.70.250">
    <property type="entry name" value="Malonyl-CoA ACP transacylase, ACP-binding"/>
    <property type="match status" value="1"/>
</dbReference>
<dbReference type="SMART" id="SM00825">
    <property type="entry name" value="PKS_KS"/>
    <property type="match status" value="1"/>
</dbReference>
<dbReference type="PANTHER" id="PTHR43775:SF37">
    <property type="entry name" value="SI:DKEY-61P9.11"/>
    <property type="match status" value="1"/>
</dbReference>
<feature type="compositionally biased region" description="Pro residues" evidence="4">
    <location>
        <begin position="1062"/>
        <end position="1074"/>
    </location>
</feature>
<keyword evidence="3" id="KW-0808">Transferase</keyword>
<reference evidence="7 8" key="1">
    <citation type="submission" date="2020-03" db="EMBL/GenBank/DDBJ databases">
        <title>Whole genome shotgun sequence of Phytohabitans rumicis NBRC 108638.</title>
        <authorList>
            <person name="Komaki H."/>
            <person name="Tamura T."/>
        </authorList>
    </citation>
    <scope>NUCLEOTIDE SEQUENCE [LARGE SCALE GENOMIC DNA]</scope>
    <source>
        <strain evidence="7 8">NBRC 108638</strain>
    </source>
</reference>
<dbReference type="SUPFAM" id="SSF52151">
    <property type="entry name" value="FabD/lysophospholipase-like"/>
    <property type="match status" value="1"/>
</dbReference>
<dbReference type="InterPro" id="IPR032821">
    <property type="entry name" value="PKS_assoc"/>
</dbReference>
<dbReference type="SUPFAM" id="SSF53901">
    <property type="entry name" value="Thiolase-like"/>
    <property type="match status" value="1"/>
</dbReference>
<dbReference type="InterPro" id="IPR016035">
    <property type="entry name" value="Acyl_Trfase/lysoPLipase"/>
</dbReference>
<dbReference type="InterPro" id="IPR016039">
    <property type="entry name" value="Thiolase-like"/>
</dbReference>
<dbReference type="InterPro" id="IPR020841">
    <property type="entry name" value="PKS_Beta-ketoAc_synthase_dom"/>
</dbReference>
<dbReference type="PROSITE" id="PS52004">
    <property type="entry name" value="KS3_2"/>
    <property type="match status" value="1"/>
</dbReference>
<dbReference type="InterPro" id="IPR009081">
    <property type="entry name" value="PP-bd_ACP"/>
</dbReference>
<dbReference type="Pfam" id="PF00698">
    <property type="entry name" value="Acyl_transf_1"/>
    <property type="match status" value="1"/>
</dbReference>
<reference evidence="7 8" key="2">
    <citation type="submission" date="2020-03" db="EMBL/GenBank/DDBJ databases">
        <authorList>
            <person name="Ichikawa N."/>
            <person name="Kimura A."/>
            <person name="Kitahashi Y."/>
            <person name="Uohara A."/>
        </authorList>
    </citation>
    <scope>NUCLEOTIDE SEQUENCE [LARGE SCALE GENOMIC DNA]</scope>
    <source>
        <strain evidence="7 8">NBRC 108638</strain>
    </source>
</reference>
<dbReference type="InterPro" id="IPR014030">
    <property type="entry name" value="Ketoacyl_synth_N"/>
</dbReference>
<dbReference type="InterPro" id="IPR014031">
    <property type="entry name" value="Ketoacyl_synth_C"/>
</dbReference>
<dbReference type="PROSITE" id="PS50075">
    <property type="entry name" value="CARRIER"/>
    <property type="match status" value="1"/>
</dbReference>
<dbReference type="InterPro" id="IPR016036">
    <property type="entry name" value="Malonyl_transacylase_ACP-bd"/>
</dbReference>
<evidence type="ECO:0000313" key="7">
    <source>
        <dbReference type="EMBL" id="GFJ88477.1"/>
    </source>
</evidence>
<feature type="compositionally biased region" description="Basic residues" evidence="4">
    <location>
        <begin position="988"/>
        <end position="1001"/>
    </location>
</feature>
<dbReference type="InterPro" id="IPR001227">
    <property type="entry name" value="Ac_transferase_dom_sf"/>
</dbReference>
<dbReference type="GO" id="GO:0005737">
    <property type="term" value="C:cytoplasm"/>
    <property type="evidence" value="ECO:0007669"/>
    <property type="project" value="TreeGrafter"/>
</dbReference>
<keyword evidence="2" id="KW-0597">Phosphoprotein</keyword>
<evidence type="ECO:0000256" key="2">
    <source>
        <dbReference type="ARBA" id="ARBA00022553"/>
    </source>
</evidence>
<dbReference type="AlphaFoldDB" id="A0A6V8L2Z0"/>
<evidence type="ECO:0000256" key="4">
    <source>
        <dbReference type="SAM" id="MobiDB-lite"/>
    </source>
</evidence>
<dbReference type="GO" id="GO:0005886">
    <property type="term" value="C:plasma membrane"/>
    <property type="evidence" value="ECO:0007669"/>
    <property type="project" value="TreeGrafter"/>
</dbReference>
<dbReference type="Gene3D" id="3.40.366.10">
    <property type="entry name" value="Malonyl-Coenzyme A Acyl Carrier Protein, domain 2"/>
    <property type="match status" value="1"/>
</dbReference>
<dbReference type="CDD" id="cd00833">
    <property type="entry name" value="PKS"/>
    <property type="match status" value="1"/>
</dbReference>
<comment type="caution">
    <text evidence="7">The sequence shown here is derived from an EMBL/GenBank/DDBJ whole genome shotgun (WGS) entry which is preliminary data.</text>
</comment>
<accession>A0A6V8L2Z0</accession>
<dbReference type="EMBL" id="BLPG01000001">
    <property type="protein sequence ID" value="GFJ88477.1"/>
    <property type="molecule type" value="Genomic_DNA"/>
</dbReference>
<dbReference type="GO" id="GO:0006633">
    <property type="term" value="P:fatty acid biosynthetic process"/>
    <property type="evidence" value="ECO:0007669"/>
    <property type="project" value="TreeGrafter"/>
</dbReference>
<dbReference type="Pfam" id="PF16197">
    <property type="entry name" value="KAsynt_C_assoc"/>
    <property type="match status" value="1"/>
</dbReference>
<dbReference type="Gene3D" id="3.40.47.10">
    <property type="match status" value="1"/>
</dbReference>
<sequence>MDAIELAADLEARIGRPLPPTLLWEHPTINALVRALDAPDAPPLVRSRPDRATTAVDRARGEAVAIVGIGCRFPGGADTPGALWRLLVDGRDAIGSVPPERWRRFAGAAAGAGAAGRWGGFLDDVAGFDADFFGISAGEARLMDPQQRLLLEVTWEALQHAAIDPARLSGSRTGVYVGICVSEYAHLTAAQLDTVEGWTATGGALSIAANRLSYLLDLQGPSMAVDSACSSSLVATHLAVRSLRSGETDCALVGGVNLLLSPTLTVAFGQAGGLAPGGRCRPFDAAAEGIVRAEGCGVIVLKRLADAVRDGDRVLAVVRGSAVNSDGRSGGLVAPSPRAQERVLREAYADAGLDPAAVDYVEAHGTGTPLGDPIEAGALGAVCGAGRDPGDPLLIGSIKSNLGHLEAAAGIAGVIKAALVLQHGVVPPTVHFAQPNPHIPFADWGLRVATAPEPLADRGRAARAGVSAFGFGGTNAHVVLEAVGAPSAGGSNGAAAHCVLTDLSAARVRKQAGALARRLRNAEVRDVVSTLARRGERGPARAVVVAADRDTLRDGLRAVAAGVPHPHAVTGGGGRAAGDGVWVFSGYGTHWPAMGRELLDREPAFAAAVEELEPAFDREVGTGLRTGLRSAAPHGPALAQPFTFGVQVALAALWRSYGVQPAAVIGHSMGEVAAAVVAGALTPADGVRVIARRAELLARLGPGAMAVVELGEEEFAALAAGLDGVHVAVVAGPRQLVVTGAPSAVRALAARVAAHRRLARTLTTEGAGHSPAVDPLLPPLAEALAGLCPAPPGLPLYSTVVDDPRTAPPLDAAYWVANLRRPVRLAAAVAAASDDGYRFFLEISPHPVLVRPVRATLQARGVPDALVTGTLRRDGGAASFARQLAILYAHGLPVPAMARGRIVDLPAAPWERRRYWFDSPEESEDQAPPALRGLLGVAWQEVPSRRAPARVRRSPSPAPPTTRSSAPPGGPRRRQATVPTSSSSLRPAARRPTRWPPRRSRSPWCAPRRLCPPGSGSSPVARRRCPMVRPAIPTWPGYAAPCGRWPSSSRGCAPPGWTWTPRPTPPSRRPPCGPSSPRTAPTTRSPGAPAAGTPRACTPRPRHPAGPARWSAPAPRTW</sequence>
<dbReference type="SUPFAM" id="SSF47336">
    <property type="entry name" value="ACP-like"/>
    <property type="match status" value="1"/>
</dbReference>
<evidence type="ECO:0000259" key="6">
    <source>
        <dbReference type="PROSITE" id="PS52004"/>
    </source>
</evidence>
<dbReference type="Pfam" id="PF00109">
    <property type="entry name" value="ketoacyl-synt"/>
    <property type="match status" value="1"/>
</dbReference>
<dbReference type="Gene3D" id="1.10.1200.10">
    <property type="entry name" value="ACP-like"/>
    <property type="match status" value="1"/>
</dbReference>
<evidence type="ECO:0000256" key="3">
    <source>
        <dbReference type="ARBA" id="ARBA00022679"/>
    </source>
</evidence>
<dbReference type="GO" id="GO:0071770">
    <property type="term" value="P:DIM/DIP cell wall layer assembly"/>
    <property type="evidence" value="ECO:0007669"/>
    <property type="project" value="TreeGrafter"/>
</dbReference>
<organism evidence="7 8">
    <name type="scientific">Phytohabitans rumicis</name>
    <dbReference type="NCBI Taxonomy" id="1076125"/>
    <lineage>
        <taxon>Bacteria</taxon>
        <taxon>Bacillati</taxon>
        <taxon>Actinomycetota</taxon>
        <taxon>Actinomycetes</taxon>
        <taxon>Micromonosporales</taxon>
        <taxon>Micromonosporaceae</taxon>
    </lineage>
</organism>
<keyword evidence="1" id="KW-0596">Phosphopantetheine</keyword>
<protein>
    <submittedName>
        <fullName evidence="7">Uncharacterized protein</fullName>
    </submittedName>
</protein>
<dbReference type="Pfam" id="PF02801">
    <property type="entry name" value="Ketoacyl-synt_C"/>
    <property type="match status" value="1"/>
</dbReference>
<dbReference type="InterPro" id="IPR050091">
    <property type="entry name" value="PKS_NRPS_Biosynth_Enz"/>
</dbReference>
<gene>
    <name evidence="7" type="ORF">Prum_021190</name>
</gene>
<dbReference type="SUPFAM" id="SSF55048">
    <property type="entry name" value="Probable ACP-binding domain of malonyl-CoA ACP transacylase"/>
    <property type="match status" value="1"/>
</dbReference>
<dbReference type="PANTHER" id="PTHR43775">
    <property type="entry name" value="FATTY ACID SYNTHASE"/>
    <property type="match status" value="1"/>
</dbReference>
<dbReference type="FunFam" id="3.40.47.10:FF:000019">
    <property type="entry name" value="Polyketide synthase type I"/>
    <property type="match status" value="1"/>
</dbReference>
<dbReference type="InterPro" id="IPR014043">
    <property type="entry name" value="Acyl_transferase_dom"/>
</dbReference>
<name>A0A6V8L2Z0_9ACTN</name>
<evidence type="ECO:0000256" key="1">
    <source>
        <dbReference type="ARBA" id="ARBA00022450"/>
    </source>
</evidence>
<dbReference type="Proteomes" id="UP000482960">
    <property type="component" value="Unassembled WGS sequence"/>
</dbReference>
<keyword evidence="8" id="KW-1185">Reference proteome</keyword>
<feature type="domain" description="Ketosynthase family 3 (KS3)" evidence="6">
    <location>
        <begin position="61"/>
        <end position="482"/>
    </location>
</feature>
<dbReference type="SMART" id="SM00827">
    <property type="entry name" value="PKS_AT"/>
    <property type="match status" value="1"/>
</dbReference>
<dbReference type="GO" id="GO:0004312">
    <property type="term" value="F:fatty acid synthase activity"/>
    <property type="evidence" value="ECO:0007669"/>
    <property type="project" value="TreeGrafter"/>
</dbReference>
<feature type="domain" description="Carrier" evidence="5">
    <location>
        <begin position="1"/>
        <end position="40"/>
    </location>
</feature>
<dbReference type="Pfam" id="PF00550">
    <property type="entry name" value="PP-binding"/>
    <property type="match status" value="1"/>
</dbReference>
<proteinExistence type="predicted"/>
<evidence type="ECO:0000313" key="8">
    <source>
        <dbReference type="Proteomes" id="UP000482960"/>
    </source>
</evidence>
<dbReference type="InterPro" id="IPR036736">
    <property type="entry name" value="ACP-like_sf"/>
</dbReference>
<feature type="region of interest" description="Disordered" evidence="4">
    <location>
        <begin position="1045"/>
        <end position="1118"/>
    </location>
</feature>
<feature type="region of interest" description="Disordered" evidence="4">
    <location>
        <begin position="945"/>
        <end position="1022"/>
    </location>
</feature>